<keyword evidence="1" id="KW-0456">Lyase</keyword>
<organism evidence="3 4">
    <name type="scientific">Kocuria marina</name>
    <dbReference type="NCBI Taxonomy" id="223184"/>
    <lineage>
        <taxon>Bacteria</taxon>
        <taxon>Bacillati</taxon>
        <taxon>Actinomycetota</taxon>
        <taxon>Actinomycetes</taxon>
        <taxon>Micrococcales</taxon>
        <taxon>Micrococcaceae</taxon>
        <taxon>Kocuria</taxon>
    </lineage>
</organism>
<dbReference type="InterPro" id="IPR032465">
    <property type="entry name" value="ACMSD"/>
</dbReference>
<protein>
    <submittedName>
        <fullName evidence="3">Amidohydrolase</fullName>
    </submittedName>
</protein>
<evidence type="ECO:0000256" key="1">
    <source>
        <dbReference type="ARBA" id="ARBA00023239"/>
    </source>
</evidence>
<evidence type="ECO:0000313" key="4">
    <source>
        <dbReference type="Proteomes" id="UP000030664"/>
    </source>
</evidence>
<sequence length="327" mass="35917">MRYEFGAELAQRDGIDVHVHIECSDHGHASLPAALTEASAKYFKSEDRSPTLDTIAERYREWNLAAVVFTVDATTALGHEPNSIEEIAEGAARNNDVLIPFGSVDPLQVPRAVERATQLVEEYGVKGFKFHPSLQGFDPSDQVYYPIYEAIQELGVPALFHTGQNGMGAGLPGGYGIKLAYSNPLLLDAVAADFPELQVIMAHPSVPWQDEANSIATHKANVWIDLSGWSPKYFPESLVRASNAMLQDKVLFGTDYPLITPQKWLVAFEQQRFKDEVKPKILKGNALRLFGLGELEGTYEPSEGGVVAAAKNYAAEKAAQMQKVERA</sequence>
<evidence type="ECO:0000313" key="3">
    <source>
        <dbReference type="EMBL" id="KHE73510.1"/>
    </source>
</evidence>
<dbReference type="SUPFAM" id="SSF51556">
    <property type="entry name" value="Metallo-dependent hydrolases"/>
    <property type="match status" value="1"/>
</dbReference>
<accession>A0A0B0D9T1</accession>
<dbReference type="Gene3D" id="3.20.20.140">
    <property type="entry name" value="Metal-dependent hydrolases"/>
    <property type="match status" value="1"/>
</dbReference>
<dbReference type="InterPro" id="IPR032466">
    <property type="entry name" value="Metal_Hydrolase"/>
</dbReference>
<dbReference type="GO" id="GO:0016787">
    <property type="term" value="F:hydrolase activity"/>
    <property type="evidence" value="ECO:0007669"/>
    <property type="project" value="UniProtKB-KW"/>
</dbReference>
<dbReference type="eggNOG" id="COG2159">
    <property type="taxonomic scope" value="Bacteria"/>
</dbReference>
<dbReference type="Proteomes" id="UP000030664">
    <property type="component" value="Unassembled WGS sequence"/>
</dbReference>
<comment type="caution">
    <text evidence="3">The sequence shown here is derived from an EMBL/GenBank/DDBJ whole genome shotgun (WGS) entry which is preliminary data.</text>
</comment>
<feature type="domain" description="Amidohydrolase-related" evidence="2">
    <location>
        <begin position="66"/>
        <end position="292"/>
    </location>
</feature>
<reference evidence="3 4" key="1">
    <citation type="submission" date="2014-09" db="EMBL/GenBank/DDBJ databases">
        <title>High-quality draft genome sequence of Kocuria marina SO9-6, an actinobacterium isolated from a copper mine.</title>
        <authorList>
            <person name="Castro D.B."/>
            <person name="Pereira L.B."/>
            <person name="Silva M.V."/>
            <person name="Silva B.P."/>
            <person name="Zanardi B.R."/>
            <person name="Carlos C."/>
            <person name="Belgini D.R."/>
            <person name="Limache E.G."/>
            <person name="Lacerda G.V."/>
            <person name="Nery M.B."/>
            <person name="Gomes M.B."/>
            <person name="Souza S."/>
            <person name="Silva T.M."/>
            <person name="Rodrigues V.D."/>
            <person name="Paulino L.C."/>
            <person name="Vicentini R."/>
            <person name="Ferraz L.F."/>
            <person name="Ottoboni L.M."/>
        </authorList>
    </citation>
    <scope>NUCLEOTIDE SEQUENCE [LARGE SCALE GENOMIC DNA]</scope>
    <source>
        <strain evidence="3 4">SO9-6</strain>
    </source>
</reference>
<keyword evidence="3" id="KW-0378">Hydrolase</keyword>
<evidence type="ECO:0000259" key="2">
    <source>
        <dbReference type="Pfam" id="PF04909"/>
    </source>
</evidence>
<dbReference type="PANTHER" id="PTHR21240:SF19">
    <property type="entry name" value="CATALYTIC_ HYDROLASE"/>
    <property type="match status" value="1"/>
</dbReference>
<dbReference type="STRING" id="223184.AS25_12510"/>
<dbReference type="CDD" id="cd01292">
    <property type="entry name" value="metallo-dependent_hydrolases"/>
    <property type="match status" value="1"/>
</dbReference>
<dbReference type="RefSeq" id="WP_035965538.1">
    <property type="nucleotide sequence ID" value="NZ_JAQDPS010000020.1"/>
</dbReference>
<gene>
    <name evidence="3" type="ORF">AS25_12510</name>
</gene>
<dbReference type="EMBL" id="JROM01000056">
    <property type="protein sequence ID" value="KHE73510.1"/>
    <property type="molecule type" value="Genomic_DNA"/>
</dbReference>
<name>A0A0B0D9T1_9MICC</name>
<dbReference type="Pfam" id="PF04909">
    <property type="entry name" value="Amidohydro_2"/>
    <property type="match status" value="1"/>
</dbReference>
<dbReference type="InterPro" id="IPR006680">
    <property type="entry name" value="Amidohydro-rel"/>
</dbReference>
<proteinExistence type="predicted"/>
<dbReference type="AlphaFoldDB" id="A0A0B0D9T1"/>
<dbReference type="PANTHER" id="PTHR21240">
    <property type="entry name" value="2-AMINO-3-CARBOXYLMUCONATE-6-SEMIALDEHYDE DECARBOXYLASE"/>
    <property type="match status" value="1"/>
</dbReference>
<dbReference type="GO" id="GO:0016831">
    <property type="term" value="F:carboxy-lyase activity"/>
    <property type="evidence" value="ECO:0007669"/>
    <property type="project" value="InterPro"/>
</dbReference>